<evidence type="ECO:0000313" key="2">
    <source>
        <dbReference type="Proteomes" id="UP000218335"/>
    </source>
</evidence>
<organism evidence="1 2">
    <name type="scientific">Staphylococcus delphini</name>
    <dbReference type="NCBI Taxonomy" id="53344"/>
    <lineage>
        <taxon>Bacteria</taxon>
        <taxon>Bacillati</taxon>
        <taxon>Bacillota</taxon>
        <taxon>Bacilli</taxon>
        <taxon>Bacillales</taxon>
        <taxon>Staphylococcaceae</taxon>
        <taxon>Staphylococcus</taxon>
        <taxon>Staphylococcus intermedius group</taxon>
    </lineage>
</organism>
<evidence type="ECO:0000313" key="1">
    <source>
        <dbReference type="EMBL" id="PCF53189.1"/>
    </source>
</evidence>
<dbReference type="Proteomes" id="UP000218335">
    <property type="component" value="Unassembled WGS sequence"/>
</dbReference>
<dbReference type="AlphaFoldDB" id="A0A2A4GUP9"/>
<dbReference type="RefSeq" id="WP_019166721.1">
    <property type="nucleotide sequence ID" value="NZ_MWUU01000026.1"/>
</dbReference>
<dbReference type="EMBL" id="MWUU01000026">
    <property type="protein sequence ID" value="PCF53189.1"/>
    <property type="molecule type" value="Genomic_DNA"/>
</dbReference>
<name>A0A2A4GUP9_9STAP</name>
<comment type="caution">
    <text evidence="1">The sequence shown here is derived from an EMBL/GenBank/DDBJ whole genome shotgun (WGS) entry which is preliminary data.</text>
</comment>
<sequence>MDIKDLKNLDVLFKLISNDFDLDFSYKLICKWKNQLVTLDFVLPFYWDDEFYLSEPKTISSLSDEKEKVYMEITSQYSVLKNNFKFKQLINHYKKQETNCLMLYLLENNSFYDFDVEYFDYAYDLESLDKSWCIPMVKIDNDIEFISLQLVKHEQN</sequence>
<protein>
    <submittedName>
        <fullName evidence="1">Uncharacterized protein</fullName>
    </submittedName>
</protein>
<gene>
    <name evidence="1" type="ORF">B5C08_12345</name>
</gene>
<reference evidence="1 2" key="1">
    <citation type="journal article" date="2017" name="PLoS ONE">
        <title>Development of a real-time PCR for detection of Staphylococcus pseudintermedius using a novel automated comparison of whole-genome sequences.</title>
        <authorList>
            <person name="Verstappen K.M."/>
            <person name="Huijbregts L."/>
            <person name="Spaninks M."/>
            <person name="Wagenaar J.A."/>
            <person name="Fluit A.C."/>
            <person name="Duim B."/>
        </authorList>
    </citation>
    <scope>NUCLEOTIDE SEQUENCE [LARGE SCALE GENOMIC DNA]</scope>
    <source>
        <strain evidence="1 2">215070706401-1</strain>
    </source>
</reference>
<proteinExistence type="predicted"/>
<accession>A0A2A4GUP9</accession>